<sequence>MATKSQVNIYQALTDLVLKAVIVMAIVICFLIGFGFLIYLNYINRPWQNMALLGAVDAMLAWSFPYILKHYFPNKNSNNNP</sequence>
<gene>
    <name evidence="2" type="ORF">ACFOY0_13995</name>
</gene>
<evidence type="ECO:0000256" key="1">
    <source>
        <dbReference type="SAM" id="Phobius"/>
    </source>
</evidence>
<evidence type="ECO:0000313" key="3">
    <source>
        <dbReference type="Proteomes" id="UP001595719"/>
    </source>
</evidence>
<protein>
    <submittedName>
        <fullName evidence="2">Uncharacterized protein</fullName>
    </submittedName>
</protein>
<organism evidence="2 3">
    <name type="scientific">Flavobacterium quisquiliarum</name>
    <dbReference type="NCBI Taxonomy" id="1834436"/>
    <lineage>
        <taxon>Bacteria</taxon>
        <taxon>Pseudomonadati</taxon>
        <taxon>Bacteroidota</taxon>
        <taxon>Flavobacteriia</taxon>
        <taxon>Flavobacteriales</taxon>
        <taxon>Flavobacteriaceae</taxon>
        <taxon>Flavobacterium</taxon>
    </lineage>
</organism>
<accession>A0ABV8W611</accession>
<reference evidence="3" key="1">
    <citation type="journal article" date="2019" name="Int. J. Syst. Evol. Microbiol.">
        <title>The Global Catalogue of Microorganisms (GCM) 10K type strain sequencing project: providing services to taxonomists for standard genome sequencing and annotation.</title>
        <authorList>
            <consortium name="The Broad Institute Genomics Platform"/>
            <consortium name="The Broad Institute Genome Sequencing Center for Infectious Disease"/>
            <person name="Wu L."/>
            <person name="Ma J."/>
        </authorList>
    </citation>
    <scope>NUCLEOTIDE SEQUENCE [LARGE SCALE GENOMIC DNA]</scope>
    <source>
        <strain evidence="3">CGMCC 1.15345</strain>
    </source>
</reference>
<feature type="transmembrane region" description="Helical" evidence="1">
    <location>
        <begin position="50"/>
        <end position="68"/>
    </location>
</feature>
<comment type="caution">
    <text evidence="2">The sequence shown here is derived from an EMBL/GenBank/DDBJ whole genome shotgun (WGS) entry which is preliminary data.</text>
</comment>
<keyword evidence="3" id="KW-1185">Reference proteome</keyword>
<keyword evidence="1" id="KW-0472">Membrane</keyword>
<evidence type="ECO:0000313" key="2">
    <source>
        <dbReference type="EMBL" id="MFC4392106.1"/>
    </source>
</evidence>
<proteinExistence type="predicted"/>
<name>A0ABV8W611_9FLAO</name>
<dbReference type="Proteomes" id="UP001595719">
    <property type="component" value="Unassembled WGS sequence"/>
</dbReference>
<dbReference type="RefSeq" id="WP_219071434.1">
    <property type="nucleotide sequence ID" value="NZ_JBHSCO010000004.1"/>
</dbReference>
<keyword evidence="1" id="KW-0812">Transmembrane</keyword>
<dbReference type="EMBL" id="JBHSCO010000004">
    <property type="protein sequence ID" value="MFC4392106.1"/>
    <property type="molecule type" value="Genomic_DNA"/>
</dbReference>
<feature type="transmembrane region" description="Helical" evidence="1">
    <location>
        <begin position="20"/>
        <end position="43"/>
    </location>
</feature>
<keyword evidence="1" id="KW-1133">Transmembrane helix</keyword>